<dbReference type="InterPro" id="IPR013105">
    <property type="entry name" value="TPR_2"/>
</dbReference>
<sequence>MTPNEFSIEITAPSTDRKRREIHPDVQVEKISGAFSTQSVSRVGTGTTQRKAIQKAYWFVEETDPDEDGNRVVLVQPLNNNNVPSGPKEPVLLPDFLANYNPELEYYQTQVYPRMRELKETLKRAEEQRDQGALYSAQFEFEAALDIDERNVRANFGLGLTYMERGETEKAGDIFKRVVTLDAAFSPEHKHLFNEFGINLRKSKLTDQAVEYYARALAISDMDENLHYNIARAYFERGDEADCRDSLKRALELNPNMEVAIRFLEFLDKKDG</sequence>
<dbReference type="InterPro" id="IPR011990">
    <property type="entry name" value="TPR-like_helical_dom_sf"/>
</dbReference>
<dbReference type="EMBL" id="SOBK01000013">
    <property type="protein sequence ID" value="TDT86330.1"/>
    <property type="molecule type" value="Genomic_DNA"/>
</dbReference>
<keyword evidence="2 3" id="KW-0802">TPR repeat</keyword>
<evidence type="ECO:0000256" key="1">
    <source>
        <dbReference type="ARBA" id="ARBA00022737"/>
    </source>
</evidence>
<evidence type="ECO:0000256" key="3">
    <source>
        <dbReference type="PROSITE-ProRule" id="PRU00339"/>
    </source>
</evidence>
<evidence type="ECO:0000313" key="5">
    <source>
        <dbReference type="Proteomes" id="UP000295506"/>
    </source>
</evidence>
<gene>
    <name evidence="4" type="ORF">EDC59_1134</name>
</gene>
<dbReference type="Pfam" id="PF07719">
    <property type="entry name" value="TPR_2"/>
    <property type="match status" value="1"/>
</dbReference>
<dbReference type="Gene3D" id="1.25.40.10">
    <property type="entry name" value="Tetratricopeptide repeat domain"/>
    <property type="match status" value="2"/>
</dbReference>
<dbReference type="PROSITE" id="PS50005">
    <property type="entry name" value="TPR"/>
    <property type="match status" value="2"/>
</dbReference>
<proteinExistence type="predicted"/>
<protein>
    <submittedName>
        <fullName evidence="4">Tetratricopeptide repeat protein</fullName>
    </submittedName>
</protein>
<dbReference type="InterPro" id="IPR019734">
    <property type="entry name" value="TPR_rpt"/>
</dbReference>
<organism evidence="4 5">
    <name type="scientific">Pseudodesulfovibrio indicus</name>
    <dbReference type="NCBI Taxonomy" id="1716143"/>
    <lineage>
        <taxon>Bacteria</taxon>
        <taxon>Pseudomonadati</taxon>
        <taxon>Thermodesulfobacteriota</taxon>
        <taxon>Desulfovibrionia</taxon>
        <taxon>Desulfovibrionales</taxon>
        <taxon>Desulfovibrionaceae</taxon>
    </lineage>
</organism>
<feature type="repeat" description="TPR" evidence="3">
    <location>
        <begin position="152"/>
        <end position="185"/>
    </location>
</feature>
<dbReference type="SMART" id="SM00028">
    <property type="entry name" value="TPR"/>
    <property type="match status" value="3"/>
</dbReference>
<dbReference type="Proteomes" id="UP000295506">
    <property type="component" value="Unassembled WGS sequence"/>
</dbReference>
<keyword evidence="1" id="KW-0677">Repeat</keyword>
<evidence type="ECO:0000313" key="4">
    <source>
        <dbReference type="EMBL" id="TDT86330.1"/>
    </source>
</evidence>
<dbReference type="PANTHER" id="PTHR44998:SF1">
    <property type="entry name" value="UDP-N-ACETYLGLUCOSAMINE--PEPTIDE N-ACETYLGLUCOSAMINYLTRANSFERASE 110 KDA SUBUNIT"/>
    <property type="match status" value="1"/>
</dbReference>
<reference evidence="4 5" key="1">
    <citation type="submission" date="2019-03" db="EMBL/GenBank/DDBJ databases">
        <title>Genomic Encyclopedia of Type Strains, Phase IV (KMG-IV): sequencing the most valuable type-strain genomes for metagenomic binning, comparative biology and taxonomic classification.</title>
        <authorList>
            <person name="Goeker M."/>
        </authorList>
    </citation>
    <scope>NUCLEOTIDE SEQUENCE [LARGE SCALE GENOMIC DNA]</scope>
    <source>
        <strain evidence="4 5">DSM 101483</strain>
    </source>
</reference>
<dbReference type="SUPFAM" id="SSF48452">
    <property type="entry name" value="TPR-like"/>
    <property type="match status" value="1"/>
</dbReference>
<feature type="repeat" description="TPR" evidence="3">
    <location>
        <begin position="224"/>
        <end position="257"/>
    </location>
</feature>
<dbReference type="Pfam" id="PF13432">
    <property type="entry name" value="TPR_16"/>
    <property type="match status" value="1"/>
</dbReference>
<name>A0AA94PMA8_9BACT</name>
<comment type="caution">
    <text evidence="4">The sequence shown here is derived from an EMBL/GenBank/DDBJ whole genome shotgun (WGS) entry which is preliminary data.</text>
</comment>
<accession>A0AA94PMA8</accession>
<dbReference type="AlphaFoldDB" id="A0AA94PMA8"/>
<evidence type="ECO:0000256" key="2">
    <source>
        <dbReference type="ARBA" id="ARBA00022803"/>
    </source>
</evidence>
<dbReference type="PANTHER" id="PTHR44998">
    <property type="match status" value="1"/>
</dbReference>